<accession>A0A873WGJ4</accession>
<organism evidence="1 2">
    <name type="scientific">Klebsiella phage Miami</name>
    <dbReference type="NCBI Taxonomy" id="2767581"/>
    <lineage>
        <taxon>Viruses</taxon>
        <taxon>Duplodnaviria</taxon>
        <taxon>Heunggongvirae</taxon>
        <taxon>Uroviricota</taxon>
        <taxon>Caudoviricetes</taxon>
        <taxon>Chimalliviridae</taxon>
        <taxon>Miamivirus</taxon>
        <taxon>Miamivirus miami</taxon>
    </lineage>
</organism>
<dbReference type="Pfam" id="PF13455">
    <property type="entry name" value="MUG113"/>
    <property type="match status" value="1"/>
</dbReference>
<evidence type="ECO:0000313" key="1">
    <source>
        <dbReference type="EMBL" id="QPB09228.1"/>
    </source>
</evidence>
<evidence type="ECO:0008006" key="3">
    <source>
        <dbReference type="Google" id="ProtNLM"/>
    </source>
</evidence>
<evidence type="ECO:0000313" key="2">
    <source>
        <dbReference type="Proteomes" id="UP000662782"/>
    </source>
</evidence>
<gene>
    <name evidence="1" type="ORF">CPT_Miami_133</name>
</gene>
<keyword evidence="2" id="KW-1185">Reference proteome</keyword>
<dbReference type="EMBL" id="MT701590">
    <property type="protein sequence ID" value="QPB09228.1"/>
    <property type="molecule type" value="Genomic_DNA"/>
</dbReference>
<reference evidence="1 2" key="1">
    <citation type="submission" date="2020-07" db="EMBL/GenBank/DDBJ databases">
        <title>Complete genome sequence of Klebsiella pneumoniae phage Miami.</title>
        <authorList>
            <person name="Mora D.A."/>
            <person name="Lessor L."/>
            <person name="Gill J."/>
            <person name="Liu M."/>
        </authorList>
    </citation>
    <scope>NUCLEOTIDE SEQUENCE [LARGE SCALE GENOMIC DNA]</scope>
</reference>
<proteinExistence type="predicted"/>
<dbReference type="Proteomes" id="UP000662782">
    <property type="component" value="Segment"/>
</dbReference>
<protein>
    <recommendedName>
        <fullName evidence="3">GIY-YIG nuclease family protein</fullName>
    </recommendedName>
</protein>
<name>A0A873WGJ4_9CAUD</name>
<sequence>MGRLPTKSKHEIYLERVKLKHNNFYDYSKTIFTGSLNTVKIICPIHGEFEQRASKHLEGCGCKQCGTDRQRKALNKTTEDFIKEAKAIHGETYDYSQTVYSNGHFPVKIICRTHGVFYQTPSNHIGAHKHGCQKCVYDSLRLGSKIFIDRAKEVHGDRYDYSKVVYNKNSEEVVIVCKEHGEFKQTPNTHTVDKSGCPSCSKKFTRMVPLTVYFIVSEDLKFIKIGVTRSLVGRLKTLFSARHTKLIGFNSFFYTRKFYSDGYEAGEAERSFKNMFSEYNAGFLIEGYSGSTEWFKLNQIILNWIKENIDDQLDLTAPPSNARLGLDSIPGQPASKARL</sequence>